<reference evidence="2" key="3">
    <citation type="journal article" date="2018" name="Mol. Plant Microbe Interact.">
        <title>Genome sequence resources for the wheat stripe rust pathogen (Puccinia striiformis f. sp. tritici) and the barley stripe rust pathogen (Puccinia striiformis f. sp. hordei).</title>
        <authorList>
            <person name="Xia C."/>
            <person name="Wang M."/>
            <person name="Yin C."/>
            <person name="Cornejo O.E."/>
            <person name="Hulbert S.H."/>
            <person name="Chen X."/>
        </authorList>
    </citation>
    <scope>NUCLEOTIDE SEQUENCE [LARGE SCALE GENOMIC DNA]</scope>
    <source>
        <strain evidence="2">93TX-2</strain>
    </source>
</reference>
<gene>
    <name evidence="1" type="ORF">PSHT_00482</name>
</gene>
<accession>A0A2S4WN40</accession>
<organism evidence="1 2">
    <name type="scientific">Puccinia striiformis</name>
    <dbReference type="NCBI Taxonomy" id="27350"/>
    <lineage>
        <taxon>Eukaryota</taxon>
        <taxon>Fungi</taxon>
        <taxon>Dikarya</taxon>
        <taxon>Basidiomycota</taxon>
        <taxon>Pucciniomycotina</taxon>
        <taxon>Pucciniomycetes</taxon>
        <taxon>Pucciniales</taxon>
        <taxon>Pucciniaceae</taxon>
        <taxon>Puccinia</taxon>
    </lineage>
</organism>
<comment type="caution">
    <text evidence="1">The sequence shown here is derived from an EMBL/GenBank/DDBJ whole genome shotgun (WGS) entry which is preliminary data.</text>
</comment>
<name>A0A2S4WN40_9BASI</name>
<protein>
    <submittedName>
        <fullName evidence="1">Uncharacterized protein</fullName>
    </submittedName>
</protein>
<evidence type="ECO:0000313" key="1">
    <source>
        <dbReference type="EMBL" id="POW23188.1"/>
    </source>
</evidence>
<sequence>MATPHTTIDSIYQMGTFSVQLIQSIAEYEHGSPSAMANMTKYLLRSAGSPDLPVPRCHHIISRIPMRGETNHPFDQKPDQHIFITNKNQNIFCRIEYKTRMWYPPTSATQMNWISQTPATGHEQSREGSCIDGSDGYPTLANFTSRMEAYLAAKKRPDRTVISSADLHHIHQLLLDPEALRADPDPTHRAWVKKTFFLENTLSGTMVCHREKGTCLRGPWGRDKTAKAVKNTHSHIRKGLICIFLETCPTCQTRIEAVKKEKASALNRTLDMASRDSISADLTTPPHFTISRPTVSPELALVPAAPKPYSRIRNASYPTCSMSRKDPRMLSGPALASIPSTHSHSPHLIMPNTAISSHFSSRDLTVQRESQARSSFAPGTSLAVGMPIGYEQAAHFAGQSSAWSHQPQPAITPLLSHANPEDWQIEFANIWVGNEPTLNTSFPAPLLASQPKFLTSETLKTPFIDQFLLSNSTTNLQFDSLSSVSPMTNFFPA</sequence>
<reference evidence="1 2" key="1">
    <citation type="submission" date="2017-12" db="EMBL/GenBank/DDBJ databases">
        <title>Gene loss provides genomic basis for host adaptation in cereal stripe rust fungi.</title>
        <authorList>
            <person name="Xia C."/>
        </authorList>
    </citation>
    <scope>NUCLEOTIDE SEQUENCE [LARGE SCALE GENOMIC DNA]</scope>
    <source>
        <strain evidence="1 2">93TX-2</strain>
    </source>
</reference>
<dbReference type="Proteomes" id="UP000238274">
    <property type="component" value="Unassembled WGS sequence"/>
</dbReference>
<dbReference type="OrthoDB" id="2499658at2759"/>
<proteinExistence type="predicted"/>
<reference evidence="2" key="2">
    <citation type="journal article" date="2018" name="BMC Genomics">
        <title>Genomic insights into host adaptation between the wheat stripe rust pathogen (Puccinia striiformis f. sp. tritici) and the barley stripe rust pathogen (Puccinia striiformis f. sp. hordei).</title>
        <authorList>
            <person name="Xia C."/>
            <person name="Wang M."/>
            <person name="Yin C."/>
            <person name="Cornejo O.E."/>
            <person name="Hulbert S.H."/>
            <person name="Chen X."/>
        </authorList>
    </citation>
    <scope>NUCLEOTIDE SEQUENCE [LARGE SCALE GENOMIC DNA]</scope>
    <source>
        <strain evidence="2">93TX-2</strain>
    </source>
</reference>
<dbReference type="VEuPathDB" id="FungiDB:PSTT_01094"/>
<dbReference type="AlphaFoldDB" id="A0A2S4WN40"/>
<keyword evidence="2" id="KW-1185">Reference proteome</keyword>
<evidence type="ECO:0000313" key="2">
    <source>
        <dbReference type="Proteomes" id="UP000238274"/>
    </source>
</evidence>
<dbReference type="VEuPathDB" id="FungiDB:PSHT_00482"/>
<dbReference type="EMBL" id="PKSM01000003">
    <property type="protein sequence ID" value="POW23188.1"/>
    <property type="molecule type" value="Genomic_DNA"/>
</dbReference>